<dbReference type="InParanoid" id="F0YNF8"/>
<organism evidence="3">
    <name type="scientific">Aureococcus anophagefferens</name>
    <name type="common">Harmful bloom alga</name>
    <dbReference type="NCBI Taxonomy" id="44056"/>
    <lineage>
        <taxon>Eukaryota</taxon>
        <taxon>Sar</taxon>
        <taxon>Stramenopiles</taxon>
        <taxon>Ochrophyta</taxon>
        <taxon>Pelagophyceae</taxon>
        <taxon>Pelagomonadales</taxon>
        <taxon>Pelagomonadaceae</taxon>
        <taxon>Aureococcus</taxon>
    </lineage>
</organism>
<dbReference type="OrthoDB" id="2162449at2759"/>
<evidence type="ECO:0000313" key="2">
    <source>
        <dbReference type="EMBL" id="EGB03353.1"/>
    </source>
</evidence>
<dbReference type="eggNOG" id="ENOG502SACH">
    <property type="taxonomic scope" value="Eukaryota"/>
</dbReference>
<proteinExistence type="predicted"/>
<dbReference type="RefSeq" id="XP_009041964.1">
    <property type="nucleotide sequence ID" value="XM_009043716.1"/>
</dbReference>
<feature type="region of interest" description="Disordered" evidence="1">
    <location>
        <begin position="141"/>
        <end position="163"/>
    </location>
</feature>
<dbReference type="KEGG" id="aaf:AURANDRAFT_68087"/>
<protein>
    <submittedName>
        <fullName evidence="2">Uncharacterized protein</fullName>
    </submittedName>
</protein>
<gene>
    <name evidence="2" type="ORF">AURANDRAFT_68087</name>
</gene>
<reference evidence="2 3" key="1">
    <citation type="journal article" date="2011" name="Proc. Natl. Acad. Sci. U.S.A.">
        <title>Niche of harmful alga Aureococcus anophagefferens revealed through ecogenomics.</title>
        <authorList>
            <person name="Gobler C.J."/>
            <person name="Berry D.L."/>
            <person name="Dyhrman S.T."/>
            <person name="Wilhelm S.W."/>
            <person name="Salamov A."/>
            <person name="Lobanov A.V."/>
            <person name="Zhang Y."/>
            <person name="Collier J.L."/>
            <person name="Wurch L.L."/>
            <person name="Kustka A.B."/>
            <person name="Dill B.D."/>
            <person name="Shah M."/>
            <person name="VerBerkmoes N.C."/>
            <person name="Kuo A."/>
            <person name="Terry A."/>
            <person name="Pangilinan J."/>
            <person name="Lindquist E.A."/>
            <person name="Lucas S."/>
            <person name="Paulsen I.T."/>
            <person name="Hattenrath-Lehmann T.K."/>
            <person name="Talmage S.C."/>
            <person name="Walker E.A."/>
            <person name="Koch F."/>
            <person name="Burson A.M."/>
            <person name="Marcoval M.A."/>
            <person name="Tang Y.Z."/>
            <person name="Lecleir G.R."/>
            <person name="Coyne K.J."/>
            <person name="Berg G.M."/>
            <person name="Bertrand E.M."/>
            <person name="Saito M.A."/>
            <person name="Gladyshev V.N."/>
            <person name="Grigoriev I.V."/>
        </authorList>
    </citation>
    <scope>NUCLEOTIDE SEQUENCE [LARGE SCALE GENOMIC DNA]</scope>
    <source>
        <strain evidence="3">CCMP 1984</strain>
    </source>
</reference>
<dbReference type="GeneID" id="20226599"/>
<dbReference type="AlphaFoldDB" id="F0YNF8"/>
<dbReference type="EMBL" id="GL833175">
    <property type="protein sequence ID" value="EGB03353.1"/>
    <property type="molecule type" value="Genomic_DNA"/>
</dbReference>
<keyword evidence="3" id="KW-1185">Reference proteome</keyword>
<accession>F0YNF8</accession>
<dbReference type="Proteomes" id="UP000002729">
    <property type="component" value="Unassembled WGS sequence"/>
</dbReference>
<sequence length="163" mass="17330">MAGRKVAISNCARALNDNEIYIIQIFDNAPSGLLVKAYLQAKSLEYFMPITEGELEKAALNRGEAALTRLAESIDLVEKGGAIFLESSIPGIAKPKFIGRTRAGDGTLPAFLAKALAELCRDKPAGLEAVKRLGEWMLEHNPNQPAVDEPEDGPEAAVAAAAA</sequence>
<name>F0YNF8_AURAN</name>
<evidence type="ECO:0000313" key="3">
    <source>
        <dbReference type="Proteomes" id="UP000002729"/>
    </source>
</evidence>
<evidence type="ECO:0000256" key="1">
    <source>
        <dbReference type="SAM" id="MobiDB-lite"/>
    </source>
</evidence>